<dbReference type="Pfam" id="PF03704">
    <property type="entry name" value="BTAD"/>
    <property type="match status" value="1"/>
</dbReference>
<evidence type="ECO:0000259" key="4">
    <source>
        <dbReference type="SMART" id="SM01043"/>
    </source>
</evidence>
<evidence type="ECO:0000313" key="5">
    <source>
        <dbReference type="EMBL" id="NKY89570.1"/>
    </source>
</evidence>
<dbReference type="EMBL" id="JAAXPE010000051">
    <property type="protein sequence ID" value="NKY89570.1"/>
    <property type="molecule type" value="Genomic_DNA"/>
</dbReference>
<name>A0A7X6RKV0_9NOCA</name>
<gene>
    <name evidence="5" type="ORF">HGA07_28740</name>
</gene>
<dbReference type="InterPro" id="IPR011990">
    <property type="entry name" value="TPR-like_helical_dom_sf"/>
</dbReference>
<keyword evidence="2" id="KW-0238">DNA-binding</keyword>
<accession>A0A7X6RKV0</accession>
<dbReference type="RefSeq" id="WP_051032178.1">
    <property type="nucleotide sequence ID" value="NZ_CAWPHS010000047.1"/>
</dbReference>
<dbReference type="InterPro" id="IPR001867">
    <property type="entry name" value="OmpR/PhoB-type_DNA-bd"/>
</dbReference>
<dbReference type="InterPro" id="IPR036388">
    <property type="entry name" value="WH-like_DNA-bd_sf"/>
</dbReference>
<organism evidence="5 6">
    <name type="scientific">Nocardia veterana</name>
    <dbReference type="NCBI Taxonomy" id="132249"/>
    <lineage>
        <taxon>Bacteria</taxon>
        <taxon>Bacillati</taxon>
        <taxon>Actinomycetota</taxon>
        <taxon>Actinomycetes</taxon>
        <taxon>Mycobacteriales</taxon>
        <taxon>Nocardiaceae</taxon>
        <taxon>Nocardia</taxon>
    </lineage>
</organism>
<dbReference type="Proteomes" id="UP000523447">
    <property type="component" value="Unassembled WGS sequence"/>
</dbReference>
<sequence>MHIEVLGPLRVVADGRTVGVGGVRSRALLTRLALEAGRTVPTRTLVESVWPEDVPAHPDAALHSLVARLRRALPESALLAGSAGYRLDVPAETVDAVRFERLAAEGRRALGAGRHGAAQELLTEALGLWRGEPLADVAHLPFAAVVAVRLDELRLTATEDRIEAVLSGSSPERALLSVELNQLIAAHPLRERLRGLLIRALIANGRQAEALSAYEEYRSVLATQLGTDPGPELRELHIRILRGDTECSHVRGNLRAPLTSFVGRETDRRQVGRQFIDNRLVTLVGPGGVGKTRLATATGAELDIPVWLVELAPVIRPEGVPRAVVAALGLRDSADATSRLVETLANRAAAIILDGCERVVGAAAQLASELLGRCPRLRILATSREPLGITGEVLFAVAPLEAGPAAQLFTDRARAVRPDFVPSDDVDRVCRRLDCLPLAIELAAVRLRSMSIETLAVRLDDRFRLLTGGSRTAPPRHRTLRAVVEWSWDLLTDIERAAAEQAATFPGSFCGEAAEYVGLTADTLHALVDKSLLEYAGDRYRMLDTVREFGVEQLTTTGRLATARNAHAAYFLELAERAEPYLRGSGQLSWLTRLDAERDNMNVALAFAVDDENTDTAVRLGAALGQFWTVHGDHAEATEKLCEVLSMPGSAPAEARLRAIAAYLLNATFAGSLGAAAATVERPDARGEPITAFICALLDLATGQTAEGLATLEPHLDHPDPWTRGMLWFARSLLDSAAGRADNGRIAISAAVEGFRGCGERWALSLSLMSLASTLITAGDTAPALTMLDEAVLLSRELGIHDGQQAWLAMVRIDAGDIDTARKQLTEVLTRGAAPREITLARISLADLARHDDDLAEAQRHLGYVADITDRPERALYAAGAGYLAAATGDFTAATRYLREARDIAVDLPDMPMLAHVAVGMADLAHRRGEPDRASEILGVAHALRGGPNSGNPDVARLAVALRGYRDDYERGCGLDPATALAKVQAY</sequence>
<evidence type="ECO:0000313" key="6">
    <source>
        <dbReference type="Proteomes" id="UP000523447"/>
    </source>
</evidence>
<evidence type="ECO:0000256" key="2">
    <source>
        <dbReference type="ARBA" id="ARBA00023125"/>
    </source>
</evidence>
<dbReference type="Gene3D" id="3.40.50.300">
    <property type="entry name" value="P-loop containing nucleotide triphosphate hydrolases"/>
    <property type="match status" value="1"/>
</dbReference>
<dbReference type="InterPro" id="IPR027417">
    <property type="entry name" value="P-loop_NTPase"/>
</dbReference>
<dbReference type="GO" id="GO:0000160">
    <property type="term" value="P:phosphorelay signal transduction system"/>
    <property type="evidence" value="ECO:0007669"/>
    <property type="project" value="InterPro"/>
</dbReference>
<dbReference type="Gene3D" id="1.25.40.10">
    <property type="entry name" value="Tetratricopeptide repeat domain"/>
    <property type="match status" value="2"/>
</dbReference>
<dbReference type="SUPFAM" id="SSF48452">
    <property type="entry name" value="TPR-like"/>
    <property type="match status" value="2"/>
</dbReference>
<keyword evidence="6" id="KW-1185">Reference proteome</keyword>
<dbReference type="SMART" id="SM00862">
    <property type="entry name" value="Trans_reg_C"/>
    <property type="match status" value="1"/>
</dbReference>
<dbReference type="GO" id="GO:0006355">
    <property type="term" value="P:regulation of DNA-templated transcription"/>
    <property type="evidence" value="ECO:0007669"/>
    <property type="project" value="InterPro"/>
</dbReference>
<dbReference type="CDD" id="cd15831">
    <property type="entry name" value="BTAD"/>
    <property type="match status" value="1"/>
</dbReference>
<dbReference type="GO" id="GO:0003677">
    <property type="term" value="F:DNA binding"/>
    <property type="evidence" value="ECO:0007669"/>
    <property type="project" value="UniProtKB-KW"/>
</dbReference>
<dbReference type="SUPFAM" id="SSF46894">
    <property type="entry name" value="C-terminal effector domain of the bipartite response regulators"/>
    <property type="match status" value="1"/>
</dbReference>
<dbReference type="PANTHER" id="PTHR47691">
    <property type="entry name" value="REGULATOR-RELATED"/>
    <property type="match status" value="1"/>
</dbReference>
<reference evidence="5 6" key="1">
    <citation type="submission" date="2020-04" db="EMBL/GenBank/DDBJ databases">
        <title>MicrobeNet Type strains.</title>
        <authorList>
            <person name="Nicholson A.C."/>
        </authorList>
    </citation>
    <scope>NUCLEOTIDE SEQUENCE [LARGE SCALE GENOMIC DNA]</scope>
    <source>
        <strain evidence="5 6">DSM 44445</strain>
    </source>
</reference>
<dbReference type="Gene3D" id="1.10.10.10">
    <property type="entry name" value="Winged helix-like DNA-binding domain superfamily/Winged helix DNA-binding domain"/>
    <property type="match status" value="1"/>
</dbReference>
<comment type="caution">
    <text evidence="5">The sequence shown here is derived from an EMBL/GenBank/DDBJ whole genome shotgun (WGS) entry which is preliminary data.</text>
</comment>
<dbReference type="InterPro" id="IPR005158">
    <property type="entry name" value="BTAD"/>
</dbReference>
<evidence type="ECO:0000256" key="1">
    <source>
        <dbReference type="ARBA" id="ARBA00005820"/>
    </source>
</evidence>
<dbReference type="SMART" id="SM01043">
    <property type="entry name" value="BTAD"/>
    <property type="match status" value="1"/>
</dbReference>
<feature type="domain" description="Bacterial transcriptional activator" evidence="4">
    <location>
        <begin position="94"/>
        <end position="241"/>
    </location>
</feature>
<dbReference type="SUPFAM" id="SSF52540">
    <property type="entry name" value="P-loop containing nucleoside triphosphate hydrolases"/>
    <property type="match status" value="1"/>
</dbReference>
<comment type="similarity">
    <text evidence="1">Belongs to the AfsR/DnrI/RedD regulatory family.</text>
</comment>
<dbReference type="PANTHER" id="PTHR47691:SF3">
    <property type="entry name" value="HTH-TYPE TRANSCRIPTIONAL REGULATOR RV0890C-RELATED"/>
    <property type="match status" value="1"/>
</dbReference>
<proteinExistence type="inferred from homology"/>
<dbReference type="AlphaFoldDB" id="A0A7X6RKV0"/>
<protein>
    <submittedName>
        <fullName evidence="5">AfsR/SARP family transcriptional regulator</fullName>
    </submittedName>
</protein>
<evidence type="ECO:0000259" key="3">
    <source>
        <dbReference type="SMART" id="SM00862"/>
    </source>
</evidence>
<feature type="domain" description="OmpR/PhoB-type" evidence="3">
    <location>
        <begin position="15"/>
        <end position="87"/>
    </location>
</feature>
<dbReference type="InterPro" id="IPR016032">
    <property type="entry name" value="Sig_transdc_resp-reg_C-effctor"/>
</dbReference>